<evidence type="ECO:0000259" key="2">
    <source>
        <dbReference type="Pfam" id="PF23190"/>
    </source>
</evidence>
<feature type="transmembrane region" description="Helical" evidence="1">
    <location>
        <begin position="256"/>
        <end position="277"/>
    </location>
</feature>
<dbReference type="PANTHER" id="PTHR35859:SF1">
    <property type="entry name" value="NONSELECTIVE CATION CHANNEL PROTEIN"/>
    <property type="match status" value="1"/>
</dbReference>
<accession>A0A9N8ZQ09</accession>
<dbReference type="OrthoDB" id="301415at2759"/>
<feature type="transmembrane region" description="Helical" evidence="1">
    <location>
        <begin position="289"/>
        <end position="308"/>
    </location>
</feature>
<dbReference type="Proteomes" id="UP000789342">
    <property type="component" value="Unassembled WGS sequence"/>
</dbReference>
<dbReference type="PANTHER" id="PTHR35859">
    <property type="entry name" value="NONSELECTIVE CATION CHANNEL PROTEIN"/>
    <property type="match status" value="1"/>
</dbReference>
<gene>
    <name evidence="3" type="ORF">AMORRO_LOCUS3345</name>
</gene>
<organism evidence="3 4">
    <name type="scientific">Acaulospora morrowiae</name>
    <dbReference type="NCBI Taxonomy" id="94023"/>
    <lineage>
        <taxon>Eukaryota</taxon>
        <taxon>Fungi</taxon>
        <taxon>Fungi incertae sedis</taxon>
        <taxon>Mucoromycota</taxon>
        <taxon>Glomeromycotina</taxon>
        <taxon>Glomeromycetes</taxon>
        <taxon>Diversisporales</taxon>
        <taxon>Acaulosporaceae</taxon>
        <taxon>Acaulospora</taxon>
    </lineage>
</organism>
<sequence>MSDSRTNLLSSVISQNPEHTYYTLPPETFSTNSGESIRTLHQLNDDNHNAFLEINENLVIVRDVIRNLVPLGSIKNSGDLITDTVVDYVFEKCKNHSNVVFVTLHYARELQEVDKINDVHGRGGPAVRSMRRKRIECGVFLARELVHKFKNQDLIFVEVLTRRYAFSQYDDVKCRKNALELAVKLHYNHGDYGGVFLADDEVQACIYALWVGDLMPRISAYPKISAPIEFYVPRHSISFLENFRNFELLNIPRNQYLLNMIAWIALLLIYTLVAVNCKEVHGFCDALEWSMYILVLGFMVKDISLFLKHGIKIYIHTRKVISLILYVIFVVDFILRASNHDSGSTETLNSHRKALSLVPLFLHWRVMLTLDAFQTVGRWLTEISRILRKSRSYFILLGLATIAFFQSFLVLHGNSDRVPGERNEWSIMSLLVKGMLNAPDFSGSLHLGDQYGFYLYSFYVFTVSVILFAFLLPLFMTAFINRCTVPEEYLAHFATIVVQDVRDNIPGQYNYPPPFNLLYYTVVLPICFLVNIRKRRNPFLWINIEKILTMAVFFIPMIVFAMVEVQTNRKKDKDAREDDVKVIPDLPIPKGEGQMLRKMLTAIEDIHELQKNIHARLEAVETHLGVYGGL</sequence>
<proteinExistence type="predicted"/>
<keyword evidence="1" id="KW-1133">Transmembrane helix</keyword>
<evidence type="ECO:0000313" key="4">
    <source>
        <dbReference type="Proteomes" id="UP000789342"/>
    </source>
</evidence>
<feature type="transmembrane region" description="Helical" evidence="1">
    <location>
        <begin position="320"/>
        <end position="337"/>
    </location>
</feature>
<keyword evidence="1" id="KW-0812">Transmembrane</keyword>
<evidence type="ECO:0000313" key="3">
    <source>
        <dbReference type="EMBL" id="CAG8502989.1"/>
    </source>
</evidence>
<comment type="caution">
    <text evidence="3">The sequence shown here is derived from an EMBL/GenBank/DDBJ whole genome shotgun (WGS) entry which is preliminary data.</text>
</comment>
<name>A0A9N8ZQ09_9GLOM</name>
<feature type="domain" description="YVC1 N-terminal linker helical" evidence="2">
    <location>
        <begin position="63"/>
        <end position="217"/>
    </location>
</feature>
<dbReference type="Pfam" id="PF23190">
    <property type="entry name" value="LHD_TRPY1"/>
    <property type="match status" value="1"/>
</dbReference>
<feature type="transmembrane region" description="Helical" evidence="1">
    <location>
        <begin position="393"/>
        <end position="411"/>
    </location>
</feature>
<evidence type="ECO:0000256" key="1">
    <source>
        <dbReference type="SAM" id="Phobius"/>
    </source>
</evidence>
<feature type="transmembrane region" description="Helical" evidence="1">
    <location>
        <begin position="517"/>
        <end position="533"/>
    </location>
</feature>
<feature type="transmembrane region" description="Helical" evidence="1">
    <location>
        <begin position="539"/>
        <end position="563"/>
    </location>
</feature>
<dbReference type="InterPro" id="IPR056337">
    <property type="entry name" value="LHD_YVC1"/>
</dbReference>
<feature type="transmembrane region" description="Helical" evidence="1">
    <location>
        <begin position="357"/>
        <end position="381"/>
    </location>
</feature>
<dbReference type="AlphaFoldDB" id="A0A9N8ZQ09"/>
<reference evidence="3" key="1">
    <citation type="submission" date="2021-06" db="EMBL/GenBank/DDBJ databases">
        <authorList>
            <person name="Kallberg Y."/>
            <person name="Tangrot J."/>
            <person name="Rosling A."/>
        </authorList>
    </citation>
    <scope>NUCLEOTIDE SEQUENCE</scope>
    <source>
        <strain evidence="3">CL551</strain>
    </source>
</reference>
<protein>
    <submittedName>
        <fullName evidence="3">6038_t:CDS:1</fullName>
    </submittedName>
</protein>
<dbReference type="EMBL" id="CAJVPV010001621">
    <property type="protein sequence ID" value="CAG8502989.1"/>
    <property type="molecule type" value="Genomic_DNA"/>
</dbReference>
<dbReference type="InterPro" id="IPR052971">
    <property type="entry name" value="TRP_calcium_channel"/>
</dbReference>
<feature type="transmembrane region" description="Helical" evidence="1">
    <location>
        <begin position="453"/>
        <end position="472"/>
    </location>
</feature>
<keyword evidence="1" id="KW-0472">Membrane</keyword>
<keyword evidence="4" id="KW-1185">Reference proteome</keyword>